<dbReference type="EMBL" id="UHIO01000001">
    <property type="protein sequence ID" value="SUP40163.1"/>
    <property type="molecule type" value="Genomic_DNA"/>
</dbReference>
<dbReference type="GO" id="GO:0043822">
    <property type="term" value="F:ribonuclease M5 activity"/>
    <property type="evidence" value="ECO:0007669"/>
    <property type="project" value="UniProtKB-UniRule"/>
</dbReference>
<keyword evidence="10 11" id="KW-0694">RNA-binding</keyword>
<evidence type="ECO:0000256" key="8">
    <source>
        <dbReference type="ARBA" id="ARBA00022801"/>
    </source>
</evidence>
<evidence type="ECO:0000256" key="7">
    <source>
        <dbReference type="ARBA" id="ARBA00022759"/>
    </source>
</evidence>
<evidence type="ECO:0000256" key="3">
    <source>
        <dbReference type="ARBA" id="ARBA00022552"/>
    </source>
</evidence>
<dbReference type="GO" id="GO:0019843">
    <property type="term" value="F:rRNA binding"/>
    <property type="evidence" value="ECO:0007669"/>
    <property type="project" value="UniProtKB-KW"/>
</dbReference>
<keyword evidence="8 11" id="KW-0378">Hydrolase</keyword>
<evidence type="ECO:0000256" key="6">
    <source>
        <dbReference type="ARBA" id="ARBA00022730"/>
    </source>
</evidence>
<evidence type="ECO:0000256" key="5">
    <source>
        <dbReference type="ARBA" id="ARBA00022723"/>
    </source>
</evidence>
<dbReference type="InterPro" id="IPR004466">
    <property type="entry name" value="RNase_M5"/>
</dbReference>
<evidence type="ECO:0000256" key="12">
    <source>
        <dbReference type="NCBIfam" id="TIGR00334"/>
    </source>
</evidence>
<dbReference type="AlphaFoldDB" id="A0A380NG18"/>
<evidence type="ECO:0000256" key="1">
    <source>
        <dbReference type="ARBA" id="ARBA00022490"/>
    </source>
</evidence>
<evidence type="ECO:0000256" key="4">
    <source>
        <dbReference type="ARBA" id="ARBA00022722"/>
    </source>
</evidence>
<keyword evidence="5" id="KW-0479">Metal-binding</keyword>
<dbReference type="GO" id="GO:0006364">
    <property type="term" value="P:rRNA processing"/>
    <property type="evidence" value="ECO:0007669"/>
    <property type="project" value="UniProtKB-UniRule"/>
</dbReference>
<evidence type="ECO:0000256" key="9">
    <source>
        <dbReference type="ARBA" id="ARBA00022842"/>
    </source>
</evidence>
<keyword evidence="15" id="KW-1185">Reference proteome</keyword>
<evidence type="ECO:0000259" key="13">
    <source>
        <dbReference type="PROSITE" id="PS50880"/>
    </source>
</evidence>
<dbReference type="InterPro" id="IPR006171">
    <property type="entry name" value="TOPRIM_dom"/>
</dbReference>
<dbReference type="Pfam" id="PF13331">
    <property type="entry name" value="DUF4093"/>
    <property type="match status" value="1"/>
</dbReference>
<dbReference type="HAMAP" id="MF_01469">
    <property type="entry name" value="RNase_M5"/>
    <property type="match status" value="1"/>
</dbReference>
<keyword evidence="4 11" id="KW-0540">Nuclease</keyword>
<evidence type="ECO:0000256" key="11">
    <source>
        <dbReference type="HAMAP-Rule" id="MF_01469"/>
    </source>
</evidence>
<dbReference type="RefSeq" id="WP_115309496.1">
    <property type="nucleotide sequence ID" value="NZ_UHIO01000001.1"/>
</dbReference>
<keyword evidence="1 11" id="KW-0963">Cytoplasm</keyword>
<dbReference type="SUPFAM" id="SSF110455">
    <property type="entry name" value="Toprim domain"/>
    <property type="match status" value="1"/>
</dbReference>
<evidence type="ECO:0000313" key="15">
    <source>
        <dbReference type="Proteomes" id="UP000255367"/>
    </source>
</evidence>
<keyword evidence="2 11" id="KW-0690">Ribosome biogenesis</keyword>
<accession>A0A380NG18</accession>
<reference evidence="14 15" key="1">
    <citation type="submission" date="2018-06" db="EMBL/GenBank/DDBJ databases">
        <authorList>
            <consortium name="Pathogen Informatics"/>
            <person name="Doyle S."/>
        </authorList>
    </citation>
    <scope>NUCLEOTIDE SEQUENCE [LARGE SCALE GENOMIC DNA]</scope>
    <source>
        <strain evidence="14 15">NCTC12020</strain>
    </source>
</reference>
<comment type="subcellular location">
    <subcellularLocation>
        <location evidence="11">Cytoplasm</location>
    </subcellularLocation>
</comment>
<evidence type="ECO:0000256" key="10">
    <source>
        <dbReference type="ARBA" id="ARBA00022884"/>
    </source>
</evidence>
<organism evidence="14 15">
    <name type="scientific">Veillonella criceti</name>
    <dbReference type="NCBI Taxonomy" id="103891"/>
    <lineage>
        <taxon>Bacteria</taxon>
        <taxon>Bacillati</taxon>
        <taxon>Bacillota</taxon>
        <taxon>Negativicutes</taxon>
        <taxon>Veillonellales</taxon>
        <taxon>Veillonellaceae</taxon>
        <taxon>Veillonella</taxon>
    </lineage>
</organism>
<dbReference type="EC" id="3.1.26.8" evidence="11 12"/>
<keyword evidence="6 11" id="KW-0699">rRNA-binding</keyword>
<dbReference type="GO" id="GO:0046872">
    <property type="term" value="F:metal ion binding"/>
    <property type="evidence" value="ECO:0007669"/>
    <property type="project" value="UniProtKB-KW"/>
</dbReference>
<dbReference type="NCBIfam" id="TIGR00334">
    <property type="entry name" value="5S_RNA_mat_M5"/>
    <property type="match status" value="1"/>
</dbReference>
<comment type="catalytic activity">
    <reaction evidence="11">
        <text>Endonucleolytic cleavage of RNA, removing 21 and 42 nucleotides, respectively, from the 5'- and 3'-termini of a 5S-rRNA precursor.</text>
        <dbReference type="EC" id="3.1.26.8"/>
    </reaction>
</comment>
<sequence>MLKEVIVVEGKSDIQQIAKAIEADCIATEGFTLRKGVLEQIQVAYDKRGIIIFTDPDTAGERIRRFLAKKFPNAQHAFISRDLATANDDIGIEQAEPDAIREALGKLHTHNLESSEEFTMQDMVAHNLSGFPRSADNRAIAGAKLGIGYGNSKQFLYRLNHYGVTREDFNEAMRDIMLG</sequence>
<feature type="domain" description="Toprim" evidence="13">
    <location>
        <begin position="3"/>
        <end position="86"/>
    </location>
</feature>
<comment type="function">
    <text evidence="11">Required for correct processing of both the 5' and 3' ends of 5S rRNA precursor. Cleaves both sides of a double-stranded region yielding mature 5S rRNA in one step.</text>
</comment>
<evidence type="ECO:0000256" key="2">
    <source>
        <dbReference type="ARBA" id="ARBA00022517"/>
    </source>
</evidence>
<dbReference type="Gene3D" id="3.40.1360.10">
    <property type="match status" value="1"/>
</dbReference>
<dbReference type="Pfam" id="PF01751">
    <property type="entry name" value="Toprim"/>
    <property type="match status" value="1"/>
</dbReference>
<dbReference type="InterPro" id="IPR034141">
    <property type="entry name" value="TOPRIM_RNase_M5-like"/>
</dbReference>
<keyword evidence="3 11" id="KW-0698">rRNA processing</keyword>
<dbReference type="Proteomes" id="UP000255367">
    <property type="component" value="Unassembled WGS sequence"/>
</dbReference>
<dbReference type="PANTHER" id="PTHR39156:SF1">
    <property type="entry name" value="RIBONUCLEASE M5"/>
    <property type="match status" value="1"/>
</dbReference>
<gene>
    <name evidence="11" type="primary">rnmV</name>
    <name evidence="14" type="ORF">NCTC12020_00230</name>
</gene>
<dbReference type="PROSITE" id="PS50880">
    <property type="entry name" value="TOPRIM"/>
    <property type="match status" value="1"/>
</dbReference>
<dbReference type="CDD" id="cd01027">
    <property type="entry name" value="TOPRIM_RNase_M5_like"/>
    <property type="match status" value="1"/>
</dbReference>
<keyword evidence="7 11" id="KW-0255">Endonuclease</keyword>
<dbReference type="InterPro" id="IPR025156">
    <property type="entry name" value="RNase_M5_C"/>
</dbReference>
<evidence type="ECO:0000313" key="14">
    <source>
        <dbReference type="EMBL" id="SUP40163.1"/>
    </source>
</evidence>
<proteinExistence type="inferred from homology"/>
<dbReference type="GO" id="GO:0005737">
    <property type="term" value="C:cytoplasm"/>
    <property type="evidence" value="ECO:0007669"/>
    <property type="project" value="UniProtKB-SubCell"/>
</dbReference>
<name>A0A380NG18_9FIRM</name>
<dbReference type="OrthoDB" id="9791329at2"/>
<protein>
    <recommendedName>
        <fullName evidence="11 12">Ribonuclease M5</fullName>
        <ecNumber evidence="11 12">3.1.26.8</ecNumber>
    </recommendedName>
    <alternativeName>
        <fullName evidence="11">RNase M5</fullName>
    </alternativeName>
    <alternativeName>
        <fullName evidence="11">Ribosomal RNA terminal maturase M5</fullName>
    </alternativeName>
</protein>
<comment type="similarity">
    <text evidence="11">Belongs to the ribonuclease M5 family.</text>
</comment>
<dbReference type="SMART" id="SM00493">
    <property type="entry name" value="TOPRIM"/>
    <property type="match status" value="1"/>
</dbReference>
<dbReference type="PANTHER" id="PTHR39156">
    <property type="entry name" value="RIBONUCLEASE M5"/>
    <property type="match status" value="1"/>
</dbReference>
<keyword evidence="9" id="KW-0460">Magnesium</keyword>